<dbReference type="InterPro" id="IPR013655">
    <property type="entry name" value="PAS_fold_3"/>
</dbReference>
<dbReference type="PROSITE" id="PS50113">
    <property type="entry name" value="PAC"/>
    <property type="match status" value="2"/>
</dbReference>
<dbReference type="Gene3D" id="3.40.50.2300">
    <property type="match status" value="1"/>
</dbReference>
<evidence type="ECO:0000259" key="9">
    <source>
        <dbReference type="PROSITE" id="PS50113"/>
    </source>
</evidence>
<dbReference type="GO" id="GO:0004673">
    <property type="term" value="F:protein histidine kinase activity"/>
    <property type="evidence" value="ECO:0007669"/>
    <property type="project" value="UniProtKB-EC"/>
</dbReference>
<dbReference type="AlphaFoldDB" id="A0A0K2G7V3"/>
<dbReference type="SMART" id="SM00091">
    <property type="entry name" value="PAS"/>
    <property type="match status" value="3"/>
</dbReference>
<dbReference type="PROSITE" id="PS50110">
    <property type="entry name" value="RESPONSE_REGULATORY"/>
    <property type="match status" value="1"/>
</dbReference>
<dbReference type="InterPro" id="IPR000014">
    <property type="entry name" value="PAS"/>
</dbReference>
<dbReference type="SMART" id="SM00086">
    <property type="entry name" value="PAC"/>
    <property type="match status" value="3"/>
</dbReference>
<keyword evidence="11" id="KW-1185">Reference proteome</keyword>
<evidence type="ECO:0000256" key="3">
    <source>
        <dbReference type="ARBA" id="ARBA00022553"/>
    </source>
</evidence>
<evidence type="ECO:0000259" key="8">
    <source>
        <dbReference type="PROSITE" id="PS50112"/>
    </source>
</evidence>
<evidence type="ECO:0000256" key="1">
    <source>
        <dbReference type="ARBA" id="ARBA00000085"/>
    </source>
</evidence>
<dbReference type="Pfam" id="PF08447">
    <property type="entry name" value="PAS_3"/>
    <property type="match status" value="2"/>
</dbReference>
<dbReference type="InterPro" id="IPR000700">
    <property type="entry name" value="PAS-assoc_C"/>
</dbReference>
<dbReference type="PROSITE" id="PS50112">
    <property type="entry name" value="PAS"/>
    <property type="match status" value="1"/>
</dbReference>
<dbReference type="InterPro" id="IPR011006">
    <property type="entry name" value="CheY-like_superfamily"/>
</dbReference>
<name>A0A0K2G7V3_NITMO</name>
<reference evidence="10 11" key="1">
    <citation type="journal article" date="2015" name="Proc. Natl. Acad. Sci. U.S.A.">
        <title>Expanded metabolic versatility of ubiquitous nitrite-oxidizing bacteria from the genus Nitrospira.</title>
        <authorList>
            <person name="Koch H."/>
            <person name="Lucker S."/>
            <person name="Albertsen M."/>
            <person name="Kitzinger K."/>
            <person name="Herbold C."/>
            <person name="Spieck E."/>
            <person name="Nielsen P.H."/>
            <person name="Wagner M."/>
            <person name="Daims H."/>
        </authorList>
    </citation>
    <scope>NUCLEOTIDE SEQUENCE [LARGE SCALE GENOMIC DNA]</scope>
    <source>
        <strain evidence="10 11">NSP M-1</strain>
    </source>
</reference>
<dbReference type="Pfam" id="PF13426">
    <property type="entry name" value="PAS_9"/>
    <property type="match status" value="1"/>
</dbReference>
<dbReference type="CDD" id="cd00130">
    <property type="entry name" value="PAS"/>
    <property type="match status" value="3"/>
</dbReference>
<dbReference type="Pfam" id="PF00072">
    <property type="entry name" value="Response_reg"/>
    <property type="match status" value="1"/>
</dbReference>
<feature type="domain" description="Response regulatory" evidence="7">
    <location>
        <begin position="9"/>
        <end position="123"/>
    </location>
</feature>
<dbReference type="STRING" id="42253.NITMOv2_0493"/>
<proteinExistence type="predicted"/>
<feature type="domain" description="PAS" evidence="8">
    <location>
        <begin position="142"/>
        <end position="212"/>
    </location>
</feature>
<feature type="domain" description="PAC" evidence="9">
    <location>
        <begin position="219"/>
        <end position="269"/>
    </location>
</feature>
<dbReference type="PANTHER" id="PTHR43304">
    <property type="entry name" value="PHYTOCHROME-LIKE PROTEIN CPH1"/>
    <property type="match status" value="1"/>
</dbReference>
<accession>A0A0K2G7V3</accession>
<evidence type="ECO:0000256" key="2">
    <source>
        <dbReference type="ARBA" id="ARBA00012438"/>
    </source>
</evidence>
<dbReference type="NCBIfam" id="TIGR00229">
    <property type="entry name" value="sensory_box"/>
    <property type="match status" value="2"/>
</dbReference>
<dbReference type="OrthoDB" id="9798833at2"/>
<evidence type="ECO:0000256" key="6">
    <source>
        <dbReference type="PROSITE-ProRule" id="PRU00169"/>
    </source>
</evidence>
<dbReference type="InterPro" id="IPR001610">
    <property type="entry name" value="PAC"/>
</dbReference>
<dbReference type="PATRIC" id="fig|42253.5.peg.489"/>
<gene>
    <name evidence="10" type="ORF">NITMOv2_0493</name>
</gene>
<dbReference type="SUPFAM" id="SSF55785">
    <property type="entry name" value="PYP-like sensor domain (PAS domain)"/>
    <property type="match status" value="3"/>
</dbReference>
<keyword evidence="3 6" id="KW-0597">Phosphoprotein</keyword>
<comment type="catalytic activity">
    <reaction evidence="1">
        <text>ATP + protein L-histidine = ADP + protein N-phospho-L-histidine.</text>
        <dbReference type="EC" id="2.7.13.3"/>
    </reaction>
</comment>
<evidence type="ECO:0000256" key="4">
    <source>
        <dbReference type="ARBA" id="ARBA00022679"/>
    </source>
</evidence>
<dbReference type="GO" id="GO:0000160">
    <property type="term" value="P:phosphorelay signal transduction system"/>
    <property type="evidence" value="ECO:0007669"/>
    <property type="project" value="InterPro"/>
</dbReference>
<dbReference type="KEGG" id="nmv:NITMOv2_0493"/>
<dbReference type="RefSeq" id="WP_053378345.1">
    <property type="nucleotide sequence ID" value="NZ_CP011801.1"/>
</dbReference>
<evidence type="ECO:0000256" key="5">
    <source>
        <dbReference type="ARBA" id="ARBA00022777"/>
    </source>
</evidence>
<dbReference type="EMBL" id="CP011801">
    <property type="protein sequence ID" value="ALA56929.1"/>
    <property type="molecule type" value="Genomic_DNA"/>
</dbReference>
<keyword evidence="5" id="KW-0418">Kinase</keyword>
<feature type="modified residue" description="4-aspartylphosphate" evidence="6">
    <location>
        <position position="58"/>
    </location>
</feature>
<dbReference type="Proteomes" id="UP000069205">
    <property type="component" value="Chromosome"/>
</dbReference>
<dbReference type="SMART" id="SM00448">
    <property type="entry name" value="REC"/>
    <property type="match status" value="1"/>
</dbReference>
<dbReference type="PANTHER" id="PTHR43304:SF1">
    <property type="entry name" value="PAC DOMAIN-CONTAINING PROTEIN"/>
    <property type="match status" value="1"/>
</dbReference>
<dbReference type="InterPro" id="IPR052162">
    <property type="entry name" value="Sensor_kinase/Photoreceptor"/>
</dbReference>
<dbReference type="InterPro" id="IPR035965">
    <property type="entry name" value="PAS-like_dom_sf"/>
</dbReference>
<evidence type="ECO:0000313" key="10">
    <source>
        <dbReference type="EMBL" id="ALA56929.1"/>
    </source>
</evidence>
<dbReference type="Gene3D" id="3.30.450.20">
    <property type="entry name" value="PAS domain"/>
    <property type="match status" value="3"/>
</dbReference>
<dbReference type="InterPro" id="IPR001789">
    <property type="entry name" value="Sig_transdc_resp-reg_receiver"/>
</dbReference>
<protein>
    <recommendedName>
        <fullName evidence="2">histidine kinase</fullName>
        <ecNumber evidence="2">2.7.13.3</ecNumber>
    </recommendedName>
</protein>
<organism evidence="10 11">
    <name type="scientific">Nitrospira moscoviensis</name>
    <dbReference type="NCBI Taxonomy" id="42253"/>
    <lineage>
        <taxon>Bacteria</taxon>
        <taxon>Pseudomonadati</taxon>
        <taxon>Nitrospirota</taxon>
        <taxon>Nitrospiria</taxon>
        <taxon>Nitrospirales</taxon>
        <taxon>Nitrospiraceae</taxon>
        <taxon>Nitrospira</taxon>
    </lineage>
</organism>
<evidence type="ECO:0000259" key="7">
    <source>
        <dbReference type="PROSITE" id="PS50110"/>
    </source>
</evidence>
<keyword evidence="4" id="KW-0808">Transferase</keyword>
<feature type="domain" description="PAC" evidence="9">
    <location>
        <begin position="345"/>
        <end position="397"/>
    </location>
</feature>
<dbReference type="EC" id="2.7.13.3" evidence="2"/>
<sequence>MTEGETQQSVLVVDDDPDILTALQDLLEYEGFHVDCAHTCREALSSIEQRYYNAVLLDLGLPDGDGHSVLDRLQQSDPSLPVIILTAATSMDRKLDSLTQGAFAHLTKPYHREELRAVLHRAIGMKSLAAKAEGIAVALSESEDRFRSVVQAASDAIVVADEHGYIVSWNDAATRMFQYSRLEALGKPLTILMPMRFREAHEMGVERMRTSGESKLIGKVVTLQGLKKDGTEFPIELSLATWKSRDGAFYSGIIRDISARTATETALQENVERFHLLTDHLSLVFWMTDTAKSELMYVSPSYAQVWGRPCDELYRAPRAWLEAVHPDDRPRVLHAAMTKQAVGTYREEYRIIRPDGTMRWIRDQAFPIRDASGIVRRIAGLAEDITHEKERDDAARHCEERVRLALATAELGIWDWERESDRLYCSERTMELLGQPGGSRYLTPRDVLAFVHEPDRAEVAQAFSQVQGDATICAIRHRVRRPDGSLYWLVWFGYALRKDGAASRLIGSVGISG</sequence>
<evidence type="ECO:0000313" key="11">
    <source>
        <dbReference type="Proteomes" id="UP000069205"/>
    </source>
</evidence>
<dbReference type="SUPFAM" id="SSF52172">
    <property type="entry name" value="CheY-like"/>
    <property type="match status" value="1"/>
</dbReference>